<keyword evidence="2" id="KW-0732">Signal</keyword>
<feature type="signal peptide" evidence="2">
    <location>
        <begin position="1"/>
        <end position="19"/>
    </location>
</feature>
<comment type="caution">
    <text evidence="3">The sequence shown here is derived from an EMBL/GenBank/DDBJ whole genome shotgun (WGS) entry which is preliminary data.</text>
</comment>
<dbReference type="OrthoDB" id="678747at2"/>
<gene>
    <name evidence="3" type="ORF">Rain11_1498</name>
</gene>
<evidence type="ECO:0000313" key="4">
    <source>
        <dbReference type="Proteomes" id="UP000233387"/>
    </source>
</evidence>
<name>A0A2N3IF98_9BACT</name>
<dbReference type="Proteomes" id="UP000233387">
    <property type="component" value="Unassembled WGS sequence"/>
</dbReference>
<accession>A0A2N3IF98</accession>
<keyword evidence="1" id="KW-0472">Membrane</keyword>
<reference evidence="3 4" key="1">
    <citation type="submission" date="2017-06" db="EMBL/GenBank/DDBJ databases">
        <title>Raineya orbicola gen. nov., sp. nov. a slightly thermophilic bacterium of the phylum Bacteroidetes and the description of Raineyaceae fam. nov.</title>
        <authorList>
            <person name="Albuquerque L."/>
            <person name="Polonia A.R.M."/>
            <person name="Barroso C."/>
            <person name="Froufe H.J.C."/>
            <person name="Lage O."/>
            <person name="Lobo-Da-Cunha A."/>
            <person name="Egas C."/>
            <person name="Da Costa M.S."/>
        </authorList>
    </citation>
    <scope>NUCLEOTIDE SEQUENCE [LARGE SCALE GENOMIC DNA]</scope>
    <source>
        <strain evidence="3 4">SPSPC-11</strain>
    </source>
</reference>
<evidence type="ECO:0000256" key="1">
    <source>
        <dbReference type="SAM" id="Phobius"/>
    </source>
</evidence>
<dbReference type="RefSeq" id="WP_101358763.1">
    <property type="nucleotide sequence ID" value="NZ_NKXO01000021.1"/>
</dbReference>
<organism evidence="3 4">
    <name type="scientific">Raineya orbicola</name>
    <dbReference type="NCBI Taxonomy" id="2016530"/>
    <lineage>
        <taxon>Bacteria</taxon>
        <taxon>Pseudomonadati</taxon>
        <taxon>Bacteroidota</taxon>
        <taxon>Cytophagia</taxon>
        <taxon>Cytophagales</taxon>
        <taxon>Raineyaceae</taxon>
        <taxon>Raineya</taxon>
    </lineage>
</organism>
<keyword evidence="4" id="KW-1185">Reference proteome</keyword>
<feature type="transmembrane region" description="Helical" evidence="1">
    <location>
        <begin position="35"/>
        <end position="60"/>
    </location>
</feature>
<evidence type="ECO:0000313" key="3">
    <source>
        <dbReference type="EMBL" id="PKQ68965.1"/>
    </source>
</evidence>
<keyword evidence="1" id="KW-1133">Transmembrane helix</keyword>
<dbReference type="EMBL" id="NKXO01000021">
    <property type="protein sequence ID" value="PKQ68965.1"/>
    <property type="molecule type" value="Genomic_DNA"/>
</dbReference>
<feature type="chain" id="PRO_5014775044" evidence="2">
    <location>
        <begin position="20"/>
        <end position="80"/>
    </location>
</feature>
<keyword evidence="1" id="KW-0812">Transmembrane</keyword>
<proteinExistence type="predicted"/>
<dbReference type="AlphaFoldDB" id="A0A2N3IF98"/>
<evidence type="ECO:0000256" key="2">
    <source>
        <dbReference type="SAM" id="SignalP"/>
    </source>
</evidence>
<protein>
    <submittedName>
        <fullName evidence="3">Uncharacterized protein</fullName>
    </submittedName>
</protein>
<sequence>MKKLICVFLFWVSVNIAYAQCVMCKSVSEQGNTGGAINSAILYMAFFPYLLIVVIGYLWYKNYKRQRNARKNQTSSDFGV</sequence>